<feature type="signal peptide" evidence="1">
    <location>
        <begin position="1"/>
        <end position="21"/>
    </location>
</feature>
<keyword evidence="3" id="KW-1185">Reference proteome</keyword>
<reference evidence="2 3" key="1">
    <citation type="submission" date="2014-06" db="EMBL/GenBank/DDBJ databases">
        <authorList>
            <person name="Urmite Genomes Urmite Genomes"/>
        </authorList>
    </citation>
    <scope>NUCLEOTIDE SEQUENCE [LARGE SCALE GENOMIC DNA]</scope>
</reference>
<evidence type="ECO:0008006" key="4">
    <source>
        <dbReference type="Google" id="ProtNLM"/>
    </source>
</evidence>
<evidence type="ECO:0000256" key="1">
    <source>
        <dbReference type="SAM" id="SignalP"/>
    </source>
</evidence>
<dbReference type="RefSeq" id="WP_052403154.1">
    <property type="nucleotide sequence ID" value="NZ_CCVW01000001.1"/>
</dbReference>
<name>A0A078KZ22_9GAMM</name>
<sequence length="240" mass="26634">MMRFFLGLCLLAVFSVHEVCAETLEIQASGQKTKLTYWAAQSKIQYGGLLIVAGGEPQDGIRVLKKLCRRLSKSGWSVAFLNAYQLGDKANWTAQLPEALSALRQKNISNLVLLHYGAQLGPLLDYFSKLQQINGLILLSAFDLKSPTESAASLEKIAFPVFDMVGQFDYDTVSRQAALRRKTVHSNNYLQYKLPGAAHDYAYTDAMLAAYLHGWMRHLAPKKTPDNLSAGGPPTLRIRN</sequence>
<dbReference type="OrthoDB" id="5644501at2"/>
<dbReference type="eggNOG" id="COG1073">
    <property type="taxonomic scope" value="Bacteria"/>
</dbReference>
<dbReference type="InterPro" id="IPR029058">
    <property type="entry name" value="AB_hydrolase_fold"/>
</dbReference>
<accession>A0A078KZ22</accession>
<gene>
    <name evidence="2" type="ORF">BN59_01222</name>
</gene>
<dbReference type="STRING" id="1034943.BN59_01222"/>
<proteinExistence type="predicted"/>
<dbReference type="Proteomes" id="UP000044071">
    <property type="component" value="Unassembled WGS sequence"/>
</dbReference>
<keyword evidence="1" id="KW-0732">Signal</keyword>
<feature type="chain" id="PRO_5009744114" description="ATPases involved in biogenesis of archaeal flagella" evidence="1">
    <location>
        <begin position="22"/>
        <end position="240"/>
    </location>
</feature>
<dbReference type="AlphaFoldDB" id="A0A078KZ22"/>
<evidence type="ECO:0000313" key="2">
    <source>
        <dbReference type="EMBL" id="CDZ76943.1"/>
    </source>
</evidence>
<organism evidence="2 3">
    <name type="scientific">Legionella massiliensis</name>
    <dbReference type="NCBI Taxonomy" id="1034943"/>
    <lineage>
        <taxon>Bacteria</taxon>
        <taxon>Pseudomonadati</taxon>
        <taxon>Pseudomonadota</taxon>
        <taxon>Gammaproteobacteria</taxon>
        <taxon>Legionellales</taxon>
        <taxon>Legionellaceae</taxon>
        <taxon>Legionella</taxon>
    </lineage>
</organism>
<dbReference type="EMBL" id="CCSB01000001">
    <property type="protein sequence ID" value="CDZ76943.1"/>
    <property type="molecule type" value="Genomic_DNA"/>
</dbReference>
<protein>
    <recommendedName>
        <fullName evidence="4">ATPases involved in biogenesis of archaeal flagella</fullName>
    </recommendedName>
</protein>
<evidence type="ECO:0000313" key="3">
    <source>
        <dbReference type="Proteomes" id="UP000044071"/>
    </source>
</evidence>
<dbReference type="SUPFAM" id="SSF53474">
    <property type="entry name" value="alpha/beta-Hydrolases"/>
    <property type="match status" value="1"/>
</dbReference>